<dbReference type="Proteomes" id="UP000184474">
    <property type="component" value="Unassembled WGS sequence"/>
</dbReference>
<dbReference type="Gene3D" id="3.20.110.20">
    <property type="match status" value="1"/>
</dbReference>
<protein>
    <submittedName>
        <fullName evidence="4">Glycosyl hydrolase family 57</fullName>
    </submittedName>
</protein>
<dbReference type="RefSeq" id="WP_073125694.1">
    <property type="nucleotide sequence ID" value="NZ_FRAA01000015.1"/>
</dbReference>
<dbReference type="EMBL" id="FRAA01000015">
    <property type="protein sequence ID" value="SHK97166.1"/>
    <property type="molecule type" value="Genomic_DNA"/>
</dbReference>
<sequence>MNKTLSLALIFDFTYSLESFTLFDIGHQNPYFKPIQSEENFMIAYQGQHRETLHEAVQLTTQDDTPISLYLSGSFITLMSKFDPETITLIKKALKQGKLSLLGGTYHHSLASIYSFKEFISDIKTHQKLLKSTFDYHTSYFYNTENIYCNDIADTLHELGYKGLFAGTIEWYLWKNKEMRLFHATNQPEQSVFLLDNDRGDSLFSDPDRHTHFLQFDPQTINSFGGLKSIVQKARQKAKILSLDEQVINTQDTTPYNIKSPVMGSVRGLSLESFHSNALQNRALKEYYKLEDPVKKTKGPDMLHDWASLGNIQYFLQMSKDEDQHLLPYDYYNIYMNILNDFTLRLIK</sequence>
<dbReference type="InterPro" id="IPR004300">
    <property type="entry name" value="Glyco_hydro_57_N"/>
</dbReference>
<comment type="similarity">
    <text evidence="1">Belongs to the glycosyl hydrolase 57 family.</text>
</comment>
<organism evidence="4 5">
    <name type="scientific">Reichenbachiella agariperforans</name>
    <dbReference type="NCBI Taxonomy" id="156994"/>
    <lineage>
        <taxon>Bacteria</taxon>
        <taxon>Pseudomonadati</taxon>
        <taxon>Bacteroidota</taxon>
        <taxon>Cytophagia</taxon>
        <taxon>Cytophagales</taxon>
        <taxon>Reichenbachiellaceae</taxon>
        <taxon>Reichenbachiella</taxon>
    </lineage>
</organism>
<dbReference type="SUPFAM" id="SSF88713">
    <property type="entry name" value="Glycoside hydrolase/deacetylase"/>
    <property type="match status" value="1"/>
</dbReference>
<dbReference type="Pfam" id="PF03065">
    <property type="entry name" value="Glyco_hydro_57"/>
    <property type="match status" value="1"/>
</dbReference>
<dbReference type="InterPro" id="IPR011330">
    <property type="entry name" value="Glyco_hydro/deAcase_b/a-brl"/>
</dbReference>
<proteinExistence type="inferred from homology"/>
<keyword evidence="2" id="KW-0119">Carbohydrate metabolism</keyword>
<keyword evidence="4" id="KW-0378">Hydrolase</keyword>
<dbReference type="GO" id="GO:0005975">
    <property type="term" value="P:carbohydrate metabolic process"/>
    <property type="evidence" value="ECO:0007669"/>
    <property type="project" value="InterPro"/>
</dbReference>
<evidence type="ECO:0000313" key="5">
    <source>
        <dbReference type="Proteomes" id="UP000184474"/>
    </source>
</evidence>
<feature type="domain" description="Glycoside hydrolase family 57 N-terminal" evidence="3">
    <location>
        <begin position="31"/>
        <end position="187"/>
    </location>
</feature>
<name>A0A1M6WU32_REIAG</name>
<dbReference type="STRING" id="156994.SAMN04488028_1153"/>
<gene>
    <name evidence="4" type="ORF">SAMN04488028_1153</name>
</gene>
<evidence type="ECO:0000259" key="3">
    <source>
        <dbReference type="Pfam" id="PF03065"/>
    </source>
</evidence>
<evidence type="ECO:0000313" key="4">
    <source>
        <dbReference type="EMBL" id="SHK97166.1"/>
    </source>
</evidence>
<reference evidence="5" key="1">
    <citation type="submission" date="2016-11" db="EMBL/GenBank/DDBJ databases">
        <authorList>
            <person name="Varghese N."/>
            <person name="Submissions S."/>
        </authorList>
    </citation>
    <scope>NUCLEOTIDE SEQUENCE [LARGE SCALE GENOMIC DNA]</scope>
    <source>
        <strain evidence="5">DSM 26134</strain>
    </source>
</reference>
<dbReference type="GO" id="GO:0016787">
    <property type="term" value="F:hydrolase activity"/>
    <property type="evidence" value="ECO:0007669"/>
    <property type="project" value="UniProtKB-KW"/>
</dbReference>
<evidence type="ECO:0000256" key="2">
    <source>
        <dbReference type="ARBA" id="ARBA00023277"/>
    </source>
</evidence>
<keyword evidence="5" id="KW-1185">Reference proteome</keyword>
<accession>A0A1M6WU32</accession>
<dbReference type="AlphaFoldDB" id="A0A1M6WU32"/>
<evidence type="ECO:0000256" key="1">
    <source>
        <dbReference type="ARBA" id="ARBA00006821"/>
    </source>
</evidence>